<evidence type="ECO:0000256" key="1">
    <source>
        <dbReference type="ARBA" id="ARBA00022630"/>
    </source>
</evidence>
<gene>
    <name evidence="5" type="ORF">PQJ73_13855</name>
</gene>
<dbReference type="Proteomes" id="UP001165652">
    <property type="component" value="Unassembled WGS sequence"/>
</dbReference>
<evidence type="ECO:0000259" key="4">
    <source>
        <dbReference type="PROSITE" id="PS51387"/>
    </source>
</evidence>
<dbReference type="InterPro" id="IPR036318">
    <property type="entry name" value="FAD-bd_PCMH-like_sf"/>
</dbReference>
<evidence type="ECO:0000256" key="2">
    <source>
        <dbReference type="ARBA" id="ARBA00022827"/>
    </source>
</evidence>
<dbReference type="InterPro" id="IPR051312">
    <property type="entry name" value="Diverse_Substr_Oxidored"/>
</dbReference>
<dbReference type="RefSeq" id="WP_272777619.1">
    <property type="nucleotide sequence ID" value="NZ_JAQQLI010000019.1"/>
</dbReference>
<comment type="caution">
    <text evidence="5">The sequence shown here is derived from an EMBL/GenBank/DDBJ whole genome shotgun (WGS) entry which is preliminary data.</text>
</comment>
<dbReference type="Pfam" id="PF03450">
    <property type="entry name" value="CO_deh_flav_C"/>
    <property type="match status" value="1"/>
</dbReference>
<organism evidence="5 6">
    <name type="scientific">Rhodoplanes tepidamans</name>
    <name type="common">Rhodoplanes cryptolactis</name>
    <dbReference type="NCBI Taxonomy" id="200616"/>
    <lineage>
        <taxon>Bacteria</taxon>
        <taxon>Pseudomonadati</taxon>
        <taxon>Pseudomonadota</taxon>
        <taxon>Alphaproteobacteria</taxon>
        <taxon>Hyphomicrobiales</taxon>
        <taxon>Nitrobacteraceae</taxon>
        <taxon>Rhodoplanes</taxon>
    </lineage>
</organism>
<dbReference type="Gene3D" id="3.30.465.10">
    <property type="match status" value="1"/>
</dbReference>
<feature type="domain" description="FAD-binding PCMH-type" evidence="4">
    <location>
        <begin position="1"/>
        <end position="177"/>
    </location>
</feature>
<dbReference type="Gene3D" id="3.30.390.50">
    <property type="entry name" value="CO dehydrogenase flavoprotein, C-terminal domain"/>
    <property type="match status" value="1"/>
</dbReference>
<dbReference type="Pfam" id="PF00941">
    <property type="entry name" value="FAD_binding_5"/>
    <property type="match status" value="1"/>
</dbReference>
<dbReference type="PROSITE" id="PS51387">
    <property type="entry name" value="FAD_PCMH"/>
    <property type="match status" value="1"/>
</dbReference>
<dbReference type="SUPFAM" id="SSF55447">
    <property type="entry name" value="CO dehydrogenase flavoprotein C-terminal domain-like"/>
    <property type="match status" value="1"/>
</dbReference>
<accession>A0ABT5JB48</accession>
<dbReference type="PANTHER" id="PTHR42659:SF2">
    <property type="entry name" value="XANTHINE DEHYDROGENASE SUBUNIT C-RELATED"/>
    <property type="match status" value="1"/>
</dbReference>
<dbReference type="InterPro" id="IPR016167">
    <property type="entry name" value="FAD-bd_PCMH_sub1"/>
</dbReference>
<reference evidence="5" key="1">
    <citation type="journal article" date="2023" name="Microbiol Resour">
        <title>Genome Sequences of Rhodoplanes serenus and Two Thermotolerant Strains, Rhodoplanes tepidamans and 'Rhodoplanes cryptolactis,' Further Refine the Genus.</title>
        <authorList>
            <person name="Rayyan A.A."/>
            <person name="Kyndt J.A."/>
        </authorList>
    </citation>
    <scope>NUCLEOTIDE SEQUENCE</scope>
    <source>
        <strain evidence="5">DSM 9987</strain>
    </source>
</reference>
<dbReference type="Gene3D" id="3.30.43.10">
    <property type="entry name" value="Uridine Diphospho-n-acetylenolpyruvylglucosamine Reductase, domain 2"/>
    <property type="match status" value="1"/>
</dbReference>
<keyword evidence="2" id="KW-0274">FAD</keyword>
<evidence type="ECO:0000256" key="3">
    <source>
        <dbReference type="ARBA" id="ARBA00023002"/>
    </source>
</evidence>
<evidence type="ECO:0000313" key="5">
    <source>
        <dbReference type="EMBL" id="MDC7786773.1"/>
    </source>
</evidence>
<keyword evidence="6" id="KW-1185">Reference proteome</keyword>
<name>A0ABT5JB48_RHOTP</name>
<evidence type="ECO:0000313" key="6">
    <source>
        <dbReference type="Proteomes" id="UP001165652"/>
    </source>
</evidence>
<protein>
    <submittedName>
        <fullName evidence="5">FAD binding domain-containing protein</fullName>
    </submittedName>
</protein>
<proteinExistence type="predicted"/>
<dbReference type="InterPro" id="IPR036683">
    <property type="entry name" value="CO_DH_flav_C_dom_sf"/>
</dbReference>
<dbReference type="SUPFAM" id="SSF56176">
    <property type="entry name" value="FAD-binding/transporter-associated domain-like"/>
    <property type="match status" value="1"/>
</dbReference>
<dbReference type="EMBL" id="JAQQLI010000019">
    <property type="protein sequence ID" value="MDC7786773.1"/>
    <property type="molecule type" value="Genomic_DNA"/>
</dbReference>
<dbReference type="SMART" id="SM01092">
    <property type="entry name" value="CO_deh_flav_C"/>
    <property type="match status" value="1"/>
</dbReference>
<dbReference type="InterPro" id="IPR016169">
    <property type="entry name" value="FAD-bd_PCMH_sub2"/>
</dbReference>
<keyword evidence="1" id="KW-0285">Flavoprotein</keyword>
<keyword evidence="3" id="KW-0560">Oxidoreductase</keyword>
<dbReference type="InterPro" id="IPR002346">
    <property type="entry name" value="Mopterin_DH_FAD-bd"/>
</dbReference>
<dbReference type="PANTHER" id="PTHR42659">
    <property type="entry name" value="XANTHINE DEHYDROGENASE SUBUNIT C-RELATED"/>
    <property type="match status" value="1"/>
</dbReference>
<dbReference type="InterPro" id="IPR016166">
    <property type="entry name" value="FAD-bd_PCMH"/>
</dbReference>
<dbReference type="InterPro" id="IPR005107">
    <property type="entry name" value="CO_DH_flav_C"/>
</dbReference>
<reference evidence="5" key="2">
    <citation type="submission" date="2023-02" db="EMBL/GenBank/DDBJ databases">
        <authorList>
            <person name="Rayyan A."/>
            <person name="Meyer T."/>
            <person name="Kyndt J.A."/>
        </authorList>
    </citation>
    <scope>NUCLEOTIDE SEQUENCE</scope>
    <source>
        <strain evidence="5">DSM 9987</strain>
    </source>
</reference>
<sequence length="290" mass="30006">MKPAEVDYVRAETVEHALALLAETGVDSKVLAGGQSLMPLLAMRLAGPERLIDIGRVPGLDRLEIVGDRLVIGALVRHHRVATDPLVARAAPLLAAAAPHVAHPAIRNRGTFGGSLSHADPASEFPACALALGADIVLVSAAGRRTVPAETFFEGLYQTALGPDELLLEVSIPVATPDARFAFVEFARRSGDYALAGLAAAARADGDRLADLRLAFFGIGDVPVLAAEAAAILASGPHAETAIAAAVATLDAIEVRDSAAAGAAYRRHLARVALRRAARALARPEAAACR</sequence>